<proteinExistence type="predicted"/>
<comment type="subcellular location">
    <subcellularLocation>
        <location evidence="1">Late endosome</location>
    </subcellularLocation>
    <subcellularLocation>
        <location evidence="2">Lysosome membrane</location>
    </subcellularLocation>
</comment>
<dbReference type="PROSITE" id="PS50003">
    <property type="entry name" value="PH_DOMAIN"/>
    <property type="match status" value="2"/>
</dbReference>
<feature type="region of interest" description="Disordered" evidence="11">
    <location>
        <begin position="349"/>
        <end position="373"/>
    </location>
</feature>
<dbReference type="Pfam" id="PF13901">
    <property type="entry name" value="RH_dom"/>
    <property type="match status" value="1"/>
</dbReference>
<gene>
    <name evidence="14" type="ORF">PECUL_23A014645</name>
</gene>
<evidence type="ECO:0000256" key="5">
    <source>
        <dbReference type="ARBA" id="ARBA00022737"/>
    </source>
</evidence>
<dbReference type="GO" id="GO:0005765">
    <property type="term" value="C:lysosomal membrane"/>
    <property type="evidence" value="ECO:0007669"/>
    <property type="project" value="UniProtKB-SubCell"/>
</dbReference>
<feature type="compositionally biased region" description="Basic and acidic residues" evidence="11">
    <location>
        <begin position="207"/>
        <end position="217"/>
    </location>
</feature>
<keyword evidence="5" id="KW-0677">Repeat</keyword>
<name>A0AAD1SJT9_PELCU</name>
<feature type="domain" description="PH" evidence="12">
    <location>
        <begin position="531"/>
        <end position="562"/>
    </location>
</feature>
<dbReference type="PROSITE" id="PS50826">
    <property type="entry name" value="RUN"/>
    <property type="match status" value="1"/>
</dbReference>
<feature type="compositionally biased region" description="Low complexity" evidence="11">
    <location>
        <begin position="243"/>
        <end position="263"/>
    </location>
</feature>
<keyword evidence="4" id="KW-0479">Metal-binding</keyword>
<keyword evidence="15" id="KW-1185">Reference proteome</keyword>
<dbReference type="PANTHER" id="PTHR12326:SF5">
    <property type="entry name" value="PLECKSTRIN HOMOLOGY DOMAIN-CONTAINING FAMILY M MEMBER 1"/>
    <property type="match status" value="1"/>
</dbReference>
<feature type="domain" description="PH" evidence="12">
    <location>
        <begin position="612"/>
        <end position="706"/>
    </location>
</feature>
<dbReference type="GO" id="GO:0006914">
    <property type="term" value="P:autophagy"/>
    <property type="evidence" value="ECO:0007669"/>
    <property type="project" value="UniProtKB-KW"/>
</dbReference>
<keyword evidence="7" id="KW-0863">Zinc-finger</keyword>
<dbReference type="AlphaFoldDB" id="A0AAD1SJT9"/>
<accession>A0AAD1SJT9</accession>
<evidence type="ECO:0008006" key="16">
    <source>
        <dbReference type="Google" id="ProtNLM"/>
    </source>
</evidence>
<evidence type="ECO:0000259" key="12">
    <source>
        <dbReference type="PROSITE" id="PS50003"/>
    </source>
</evidence>
<dbReference type="SUPFAM" id="SSF50729">
    <property type="entry name" value="PH domain-like"/>
    <property type="match status" value="2"/>
</dbReference>
<evidence type="ECO:0000313" key="15">
    <source>
        <dbReference type="Proteomes" id="UP001295444"/>
    </source>
</evidence>
<dbReference type="InterPro" id="IPR011993">
    <property type="entry name" value="PH-like_dom_sf"/>
</dbReference>
<dbReference type="CDD" id="cd17679">
    <property type="entry name" value="RUN_PLEKHM1"/>
    <property type="match status" value="1"/>
</dbReference>
<protein>
    <recommendedName>
        <fullName evidence="16">Pleckstrin homology domain containing M3</fullName>
    </recommendedName>
</protein>
<evidence type="ECO:0000256" key="2">
    <source>
        <dbReference type="ARBA" id="ARBA00004656"/>
    </source>
</evidence>
<dbReference type="Pfam" id="PF02759">
    <property type="entry name" value="RUN"/>
    <property type="match status" value="1"/>
</dbReference>
<evidence type="ECO:0000256" key="1">
    <source>
        <dbReference type="ARBA" id="ARBA00004603"/>
    </source>
</evidence>
<dbReference type="GO" id="GO:0005770">
    <property type="term" value="C:late endosome"/>
    <property type="evidence" value="ECO:0007669"/>
    <property type="project" value="UniProtKB-SubCell"/>
</dbReference>
<keyword evidence="10" id="KW-0458">Lysosome</keyword>
<evidence type="ECO:0000256" key="3">
    <source>
        <dbReference type="ARBA" id="ARBA00022553"/>
    </source>
</evidence>
<reference evidence="14" key="1">
    <citation type="submission" date="2022-03" db="EMBL/GenBank/DDBJ databases">
        <authorList>
            <person name="Alioto T."/>
            <person name="Alioto T."/>
            <person name="Gomez Garrido J."/>
        </authorList>
    </citation>
    <scope>NUCLEOTIDE SEQUENCE</scope>
</reference>
<feature type="domain" description="RUN" evidence="13">
    <location>
        <begin position="43"/>
        <end position="181"/>
    </location>
</feature>
<keyword evidence="6" id="KW-0967">Endosome</keyword>
<evidence type="ECO:0000256" key="4">
    <source>
        <dbReference type="ARBA" id="ARBA00022723"/>
    </source>
</evidence>
<dbReference type="EMBL" id="OW240917">
    <property type="protein sequence ID" value="CAH2302921.1"/>
    <property type="molecule type" value="Genomic_DNA"/>
</dbReference>
<dbReference type="SUPFAM" id="SSF140741">
    <property type="entry name" value="RUN domain-like"/>
    <property type="match status" value="1"/>
</dbReference>
<dbReference type="Proteomes" id="UP001295444">
    <property type="component" value="Chromosome 06"/>
</dbReference>
<dbReference type="SMART" id="SM00593">
    <property type="entry name" value="RUN"/>
    <property type="match status" value="1"/>
</dbReference>
<evidence type="ECO:0000256" key="11">
    <source>
        <dbReference type="SAM" id="MobiDB-lite"/>
    </source>
</evidence>
<feature type="compositionally biased region" description="Low complexity" evidence="11">
    <location>
        <begin position="218"/>
        <end position="232"/>
    </location>
</feature>
<evidence type="ECO:0000256" key="8">
    <source>
        <dbReference type="ARBA" id="ARBA00022833"/>
    </source>
</evidence>
<dbReference type="InterPro" id="IPR051366">
    <property type="entry name" value="DEF8"/>
</dbReference>
<organism evidence="14 15">
    <name type="scientific">Pelobates cultripes</name>
    <name type="common">Western spadefoot toad</name>
    <dbReference type="NCBI Taxonomy" id="61616"/>
    <lineage>
        <taxon>Eukaryota</taxon>
        <taxon>Metazoa</taxon>
        <taxon>Chordata</taxon>
        <taxon>Craniata</taxon>
        <taxon>Vertebrata</taxon>
        <taxon>Euteleostomi</taxon>
        <taxon>Amphibia</taxon>
        <taxon>Batrachia</taxon>
        <taxon>Anura</taxon>
        <taxon>Pelobatoidea</taxon>
        <taxon>Pelobatidae</taxon>
        <taxon>Pelobates</taxon>
    </lineage>
</organism>
<evidence type="ECO:0000256" key="10">
    <source>
        <dbReference type="ARBA" id="ARBA00023228"/>
    </source>
</evidence>
<feature type="region of interest" description="Disordered" evidence="11">
    <location>
        <begin position="207"/>
        <end position="309"/>
    </location>
</feature>
<dbReference type="InterPro" id="IPR001849">
    <property type="entry name" value="PH_domain"/>
</dbReference>
<keyword evidence="3" id="KW-0597">Phosphoprotein</keyword>
<evidence type="ECO:0000256" key="9">
    <source>
        <dbReference type="ARBA" id="ARBA00023006"/>
    </source>
</evidence>
<evidence type="ECO:0000259" key="13">
    <source>
        <dbReference type="PROSITE" id="PS50826"/>
    </source>
</evidence>
<keyword evidence="8" id="KW-0862">Zinc</keyword>
<keyword evidence="9" id="KW-0072">Autophagy</keyword>
<evidence type="ECO:0000313" key="14">
    <source>
        <dbReference type="EMBL" id="CAH2302921.1"/>
    </source>
</evidence>
<dbReference type="InterPro" id="IPR004012">
    <property type="entry name" value="Run_dom"/>
</dbReference>
<evidence type="ECO:0000256" key="7">
    <source>
        <dbReference type="ARBA" id="ARBA00022771"/>
    </source>
</evidence>
<dbReference type="InterPro" id="IPR025258">
    <property type="entry name" value="RH_dom"/>
</dbReference>
<dbReference type="PANTHER" id="PTHR12326">
    <property type="entry name" value="PLECKSTRIN HOMOLOGY DOMAIN CONTAINING PROTEIN"/>
    <property type="match status" value="1"/>
</dbReference>
<dbReference type="Gene3D" id="2.30.29.30">
    <property type="entry name" value="Pleckstrin-homology domain (PH domain)/Phosphotyrosine-binding domain (PTB)"/>
    <property type="match status" value="2"/>
</dbReference>
<dbReference type="SMART" id="SM00233">
    <property type="entry name" value="PH"/>
    <property type="match status" value="2"/>
</dbReference>
<dbReference type="InterPro" id="IPR047326">
    <property type="entry name" value="RUN_PLEKHM1"/>
</dbReference>
<dbReference type="InterPro" id="IPR037213">
    <property type="entry name" value="Run_dom_sf"/>
</dbReference>
<sequence>MYSPFSPDNESGAREVRQRITKKLSSCIRSLQIRYITTDDVVTSEDDDANGLCIALEAVFIHGLKPKYIKRGGRNRGTHIPIPQPAFWALLKGITHRNVIKEIENVPFLSTDVGRCRSWLRIALNEGLVECYFITLRREKSRLMDFYQPCALLLDAEDCDVVLSYLQGLSALPFKLSYKSALLCEWTTTPLILSGLWVEDVQHVEETPESLNRRKSLDSMSQSSSSDDTNSSMLQQSKETNESSSINMDTNSSSSQLSSSAGSDGQVNEQAGTTPVEPRSPELSSCEADTTETEESQKSQSEDVDLFSPGSDKAFFSPILSSSFHETIRIGTEKLKSLYQKCESKIAENKNPQSTTSLKPEPENPLTCANETPSTCETSALKALPTKPLRDPISVSSEAVCNYGKSLLLEPEPCPFVAEIPKSVSWITEDDLDIPVVDLAIKLSDQENHQLRAAFEVIHRRRPGVPNPFQGLMMMGYLERRNALGLYKSFHCELTVYELRIFISEEERLCLENCTLLKCESVGPAQSDGRFELHFPGRKLCLRASSQDEAQDWVERIEEAIHILRPNKDEIWEVLKRPDSPDLPKSRTSSTDESLPSSEVFNWISPFEVELDAQKEAILYMKIQKRWTQFIFSLSERVLRCFIPKPSEKALFESYSIEMIKDVLPDASLGSASCFRLVTSKGTLQLQAESPLEARTWRELVRAAYLEWEEDSAFVPGDGNFHIKSNIREHHLFQYLMYIPIERGLDAQDFKCAGCQRKIGFQFGKAKLCEFSSLYYCASCHHDQLTIIPSRIVHNWDHTERPVSVQAMNFLSMVENEPLFNVQYLNEQLYSHTGVMHELKYDRERLRLLAEFLITCRSGAIDHLNKRLNHRNYLLDCIHTYSMLDLKQVTTGVFERIMQTVLEFASDHIFECMLCSQKGFICMICNKDEIIYPFQLETTTRSGYEKTYAVKWPLFLMGTCTIFVGDLETRCVFFFFVCIESIS</sequence>
<dbReference type="SMART" id="SM01175">
    <property type="entry name" value="DUF4206"/>
    <property type="match status" value="1"/>
</dbReference>
<dbReference type="GO" id="GO:0008270">
    <property type="term" value="F:zinc ion binding"/>
    <property type="evidence" value="ECO:0007669"/>
    <property type="project" value="UniProtKB-KW"/>
</dbReference>
<dbReference type="Gene3D" id="1.20.58.900">
    <property type="match status" value="1"/>
</dbReference>
<evidence type="ECO:0000256" key="6">
    <source>
        <dbReference type="ARBA" id="ARBA00022753"/>
    </source>
</evidence>